<dbReference type="Pfam" id="PF00831">
    <property type="entry name" value="Ribosomal_L29"/>
    <property type="match status" value="1"/>
</dbReference>
<keyword evidence="3 5" id="KW-0687">Ribonucleoprotein</keyword>
<dbReference type="HAMAP" id="MF_00374">
    <property type="entry name" value="Ribosomal_uL29"/>
    <property type="match status" value="1"/>
</dbReference>
<evidence type="ECO:0000256" key="5">
    <source>
        <dbReference type="HAMAP-Rule" id="MF_00374"/>
    </source>
</evidence>
<reference evidence="6 7" key="1">
    <citation type="journal article" date="2016" name="Nat. Commun.">
        <title>Thousands of microbial genomes shed light on interconnected biogeochemical processes in an aquifer system.</title>
        <authorList>
            <person name="Anantharaman K."/>
            <person name="Brown C.T."/>
            <person name="Hug L.A."/>
            <person name="Sharon I."/>
            <person name="Castelle C.J."/>
            <person name="Probst A.J."/>
            <person name="Thomas B.C."/>
            <person name="Singh A."/>
            <person name="Wilkins M.J."/>
            <person name="Karaoz U."/>
            <person name="Brodie E.L."/>
            <person name="Williams K.H."/>
            <person name="Hubbard S.S."/>
            <person name="Banfield J.F."/>
        </authorList>
    </citation>
    <scope>NUCLEOTIDE SEQUENCE [LARGE SCALE GENOMIC DNA]</scope>
</reference>
<dbReference type="InterPro" id="IPR001854">
    <property type="entry name" value="Ribosomal_uL29"/>
</dbReference>
<dbReference type="NCBIfam" id="TIGR00012">
    <property type="entry name" value="L29"/>
    <property type="match status" value="1"/>
</dbReference>
<proteinExistence type="inferred from homology"/>
<evidence type="ECO:0000256" key="2">
    <source>
        <dbReference type="ARBA" id="ARBA00022980"/>
    </source>
</evidence>
<evidence type="ECO:0000313" key="6">
    <source>
        <dbReference type="EMBL" id="OGY60168.1"/>
    </source>
</evidence>
<sequence length="68" mass="7718">MNKTDITKLKGMAEVELMKGVTEAKEELRAMKFNLAAGKVKSASAIRELRKKIARMLTFLKLNKHDNQ</sequence>
<dbReference type="GO" id="GO:0006412">
    <property type="term" value="P:translation"/>
    <property type="evidence" value="ECO:0007669"/>
    <property type="project" value="UniProtKB-UniRule"/>
</dbReference>
<gene>
    <name evidence="5" type="primary">rpmC</name>
    <name evidence="6" type="ORF">A3B23_00115</name>
</gene>
<evidence type="ECO:0000313" key="7">
    <source>
        <dbReference type="Proteomes" id="UP000178744"/>
    </source>
</evidence>
<keyword evidence="2 5" id="KW-0689">Ribosomal protein</keyword>
<protein>
    <recommendedName>
        <fullName evidence="4 5">Large ribosomal subunit protein uL29</fullName>
    </recommendedName>
</protein>
<dbReference type="GO" id="GO:0003735">
    <property type="term" value="F:structural constituent of ribosome"/>
    <property type="evidence" value="ECO:0007669"/>
    <property type="project" value="InterPro"/>
</dbReference>
<dbReference type="InterPro" id="IPR036049">
    <property type="entry name" value="Ribosomal_uL29_sf"/>
</dbReference>
<dbReference type="Proteomes" id="UP000178744">
    <property type="component" value="Unassembled WGS sequence"/>
</dbReference>
<dbReference type="EMBL" id="MHIY01000007">
    <property type="protein sequence ID" value="OGY60168.1"/>
    <property type="molecule type" value="Genomic_DNA"/>
</dbReference>
<dbReference type="SUPFAM" id="SSF46561">
    <property type="entry name" value="Ribosomal protein L29 (L29p)"/>
    <property type="match status" value="1"/>
</dbReference>
<comment type="similarity">
    <text evidence="1 5">Belongs to the universal ribosomal protein uL29 family.</text>
</comment>
<comment type="caution">
    <text evidence="6">The sequence shown here is derived from an EMBL/GenBank/DDBJ whole genome shotgun (WGS) entry which is preliminary data.</text>
</comment>
<dbReference type="AlphaFoldDB" id="A0A1G1Z6C5"/>
<dbReference type="STRING" id="1797690.A3B23_00115"/>
<evidence type="ECO:0000256" key="1">
    <source>
        <dbReference type="ARBA" id="ARBA00009254"/>
    </source>
</evidence>
<organism evidence="6 7">
    <name type="scientific">Candidatus Colwellbacteria bacterium RIFCSPLOWO2_01_FULL_48_10</name>
    <dbReference type="NCBI Taxonomy" id="1797690"/>
    <lineage>
        <taxon>Bacteria</taxon>
        <taxon>Candidatus Colwelliibacteriota</taxon>
    </lineage>
</organism>
<dbReference type="GO" id="GO:0005840">
    <property type="term" value="C:ribosome"/>
    <property type="evidence" value="ECO:0007669"/>
    <property type="project" value="UniProtKB-KW"/>
</dbReference>
<dbReference type="Gene3D" id="1.10.287.310">
    <property type="match status" value="1"/>
</dbReference>
<name>A0A1G1Z6C5_9BACT</name>
<evidence type="ECO:0000256" key="4">
    <source>
        <dbReference type="ARBA" id="ARBA00035204"/>
    </source>
</evidence>
<dbReference type="GO" id="GO:1990904">
    <property type="term" value="C:ribonucleoprotein complex"/>
    <property type="evidence" value="ECO:0007669"/>
    <property type="project" value="UniProtKB-KW"/>
</dbReference>
<evidence type="ECO:0000256" key="3">
    <source>
        <dbReference type="ARBA" id="ARBA00023274"/>
    </source>
</evidence>
<accession>A0A1G1Z6C5</accession>